<dbReference type="AlphaFoldDB" id="A0A3M0G882"/>
<dbReference type="InterPro" id="IPR029059">
    <property type="entry name" value="AB_hydrolase_5"/>
</dbReference>
<name>A0A3M0G882_9ACTN</name>
<evidence type="ECO:0000259" key="1">
    <source>
        <dbReference type="Pfam" id="PF12695"/>
    </source>
</evidence>
<dbReference type="EMBL" id="REFW01000001">
    <property type="protein sequence ID" value="RMB61175.1"/>
    <property type="molecule type" value="Genomic_DNA"/>
</dbReference>
<dbReference type="SUPFAM" id="SSF53474">
    <property type="entry name" value="alpha/beta-Hydrolases"/>
    <property type="match status" value="1"/>
</dbReference>
<dbReference type="GO" id="GO:0016787">
    <property type="term" value="F:hydrolase activity"/>
    <property type="evidence" value="ECO:0007669"/>
    <property type="project" value="UniProtKB-KW"/>
</dbReference>
<evidence type="ECO:0000313" key="2">
    <source>
        <dbReference type="EMBL" id="RMB61175.1"/>
    </source>
</evidence>
<sequence>MASNSVPPKGSKVRRVITRVLLGLFALLGLVTAGFLVWANVGVMQAEPGPLAAVESDPSITVVENPEAVVMSPTDQKSTKGLVFIPGAKVTAESYLSNLSGIVADDGVTVVITKPTLNLAFFDLRPLTTFTTLAPDVDQWWVGGHSLGGVKACQFAAQPDVQGLVLFGSYCANDLSGSDLPVLSLGGSNDGLSTPAKIKDASVRLPADAEFIQIDGANHARFGDYGVQSGDGTATISSEEMRSRLTEDISAFLKAA</sequence>
<reference evidence="2 3" key="1">
    <citation type="submission" date="2018-10" db="EMBL/GenBank/DDBJ databases">
        <title>Tessaracoccus antarcticuss sp. nov., isolated from sediment.</title>
        <authorList>
            <person name="Zhou L.Y."/>
            <person name="Du Z.J."/>
        </authorList>
    </citation>
    <scope>NUCLEOTIDE SEQUENCE [LARGE SCALE GENOMIC DNA]</scope>
    <source>
        <strain evidence="2 3">JDX10</strain>
    </source>
</reference>
<organism evidence="2 3">
    <name type="scientific">Tessaracoccus antarcticus</name>
    <dbReference type="NCBI Taxonomy" id="2479848"/>
    <lineage>
        <taxon>Bacteria</taxon>
        <taxon>Bacillati</taxon>
        <taxon>Actinomycetota</taxon>
        <taxon>Actinomycetes</taxon>
        <taxon>Propionibacteriales</taxon>
        <taxon>Propionibacteriaceae</taxon>
        <taxon>Tessaracoccus</taxon>
    </lineage>
</organism>
<comment type="caution">
    <text evidence="2">The sequence shown here is derived from an EMBL/GenBank/DDBJ whole genome shotgun (WGS) entry which is preliminary data.</text>
</comment>
<dbReference type="InterPro" id="IPR029058">
    <property type="entry name" value="AB_hydrolase_fold"/>
</dbReference>
<accession>A0A3M0G882</accession>
<keyword evidence="2" id="KW-0378">Hydrolase</keyword>
<dbReference type="OrthoDB" id="9780932at2"/>
<dbReference type="RefSeq" id="WP_121899721.1">
    <property type="nucleotide sequence ID" value="NZ_REFW01000001.1"/>
</dbReference>
<proteinExistence type="predicted"/>
<gene>
    <name evidence="2" type="ORF">EAX62_00380</name>
</gene>
<evidence type="ECO:0000313" key="3">
    <source>
        <dbReference type="Proteomes" id="UP000275256"/>
    </source>
</evidence>
<feature type="domain" description="Alpha/beta hydrolase fold-5" evidence="1">
    <location>
        <begin position="82"/>
        <end position="241"/>
    </location>
</feature>
<protein>
    <submittedName>
        <fullName evidence="2">Alpha/beta hydrolase</fullName>
    </submittedName>
</protein>
<dbReference type="Proteomes" id="UP000275256">
    <property type="component" value="Unassembled WGS sequence"/>
</dbReference>
<dbReference type="Gene3D" id="3.40.50.1820">
    <property type="entry name" value="alpha/beta hydrolase"/>
    <property type="match status" value="1"/>
</dbReference>
<keyword evidence="3" id="KW-1185">Reference proteome</keyword>
<dbReference type="Pfam" id="PF12695">
    <property type="entry name" value="Abhydrolase_5"/>
    <property type="match status" value="1"/>
</dbReference>